<feature type="domain" description="Amino acid permease/ SLC12A" evidence="9">
    <location>
        <begin position="72"/>
        <end position="549"/>
    </location>
</feature>
<evidence type="ECO:0000259" key="9">
    <source>
        <dbReference type="Pfam" id="PF00324"/>
    </source>
</evidence>
<evidence type="ECO:0000256" key="6">
    <source>
        <dbReference type="ARBA" id="ARBA00023136"/>
    </source>
</evidence>
<keyword evidence="11" id="KW-1185">Reference proteome</keyword>
<evidence type="ECO:0000256" key="5">
    <source>
        <dbReference type="ARBA" id="ARBA00022989"/>
    </source>
</evidence>
<dbReference type="Pfam" id="PF00324">
    <property type="entry name" value="AA_permease"/>
    <property type="match status" value="1"/>
</dbReference>
<name>A0A8H5BD72_9AGAR</name>
<evidence type="ECO:0000256" key="7">
    <source>
        <dbReference type="SAM" id="MobiDB-lite"/>
    </source>
</evidence>
<keyword evidence="2" id="KW-0813">Transport</keyword>
<keyword evidence="4" id="KW-0029">Amino-acid transport</keyword>
<evidence type="ECO:0000256" key="1">
    <source>
        <dbReference type="ARBA" id="ARBA00004141"/>
    </source>
</evidence>
<evidence type="ECO:0000256" key="4">
    <source>
        <dbReference type="ARBA" id="ARBA00022970"/>
    </source>
</evidence>
<dbReference type="OrthoDB" id="3900342at2759"/>
<gene>
    <name evidence="10" type="ORF">D9619_000103</name>
</gene>
<accession>A0A8H5BD72</accession>
<proteinExistence type="predicted"/>
<sequence length="608" mass="66158">MALEELAEARRASKDSSSSIHKSHGGAKEEGSSGSLNELPVPNVTTAKDGKFWQNFGAHDGLETKRAMKSRHLVMIAIGGTIGTGIFLSAGSAVAVAGPGSALLSYFVVGIFVYSVVITLGEMASMYPVTGAFSVFGARFVSPALGFTLGWNYWLQWSLSIPSELTAAAVILQYWTQALQSWHWAVIIIVPIFIMQLIHVRVYGESEYWFALIKVIMIIVFILVGLIFDWGGVKGHPGPGLSNFQNGQAFIGGFAAFAQTFVYAFFSFGGVELVALAAGESHRPYQAVPRAIKATFFRIILFYILTILTIGLCINHADDTLLTAAFDSSVAASPITVVFVRAGFGAAAHVVNAVLLTAVLSATNSCFYASSRMLLSLARDGHAPRVFGWVNRRGVPVPALLYVINSPFSSIVTLAHHLSRINSLALAFSCLTFLTTIWGEGIVFTWLLNITGISALLVWTSIGLISLRFRTAYIARGLSLSDLPYIQPLFPLLPVGVLILGTLMFIAQGYSAVRQDPFEAKNVVATYIGVALYIILYFGYTLYERFVLRKTTPHFVPVADIDFVTDAVWAPGEGAAVREEDAEISEKKKAARGKDEPVWRRATRWAWL</sequence>
<evidence type="ECO:0000313" key="11">
    <source>
        <dbReference type="Proteomes" id="UP000567179"/>
    </source>
</evidence>
<feature type="transmembrane region" description="Helical" evidence="8">
    <location>
        <begin position="132"/>
        <end position="151"/>
    </location>
</feature>
<comment type="caution">
    <text evidence="10">The sequence shown here is derived from an EMBL/GenBank/DDBJ whole genome shotgun (WGS) entry which is preliminary data.</text>
</comment>
<feature type="transmembrane region" description="Helical" evidence="8">
    <location>
        <begin position="523"/>
        <end position="543"/>
    </location>
</feature>
<feature type="transmembrane region" description="Helical" evidence="8">
    <location>
        <begin position="346"/>
        <end position="369"/>
    </location>
</feature>
<evidence type="ECO:0000256" key="8">
    <source>
        <dbReference type="SAM" id="Phobius"/>
    </source>
</evidence>
<feature type="transmembrane region" description="Helical" evidence="8">
    <location>
        <begin position="73"/>
        <end position="97"/>
    </location>
</feature>
<keyword evidence="6 8" id="KW-0472">Membrane</keyword>
<dbReference type="GO" id="GO:0016020">
    <property type="term" value="C:membrane"/>
    <property type="evidence" value="ECO:0007669"/>
    <property type="project" value="UniProtKB-SubCell"/>
</dbReference>
<dbReference type="GO" id="GO:0015171">
    <property type="term" value="F:amino acid transmembrane transporter activity"/>
    <property type="evidence" value="ECO:0007669"/>
    <property type="project" value="TreeGrafter"/>
</dbReference>
<feature type="transmembrane region" description="Helical" evidence="8">
    <location>
        <begin position="421"/>
        <end position="438"/>
    </location>
</feature>
<dbReference type="Gene3D" id="1.20.1740.10">
    <property type="entry name" value="Amino acid/polyamine transporter I"/>
    <property type="match status" value="1"/>
</dbReference>
<feature type="transmembrane region" description="Helical" evidence="8">
    <location>
        <begin position="208"/>
        <end position="228"/>
    </location>
</feature>
<dbReference type="AlphaFoldDB" id="A0A8H5BD72"/>
<reference evidence="10 11" key="1">
    <citation type="journal article" date="2020" name="ISME J.">
        <title>Uncovering the hidden diversity of litter-decomposition mechanisms in mushroom-forming fungi.</title>
        <authorList>
            <person name="Floudas D."/>
            <person name="Bentzer J."/>
            <person name="Ahren D."/>
            <person name="Johansson T."/>
            <person name="Persson P."/>
            <person name="Tunlid A."/>
        </authorList>
    </citation>
    <scope>NUCLEOTIDE SEQUENCE [LARGE SCALE GENOMIC DNA]</scope>
    <source>
        <strain evidence="10 11">CBS 101986</strain>
    </source>
</reference>
<dbReference type="PROSITE" id="PS00218">
    <property type="entry name" value="AMINO_ACID_PERMEASE_1"/>
    <property type="match status" value="1"/>
</dbReference>
<organism evidence="10 11">
    <name type="scientific">Psilocybe cf. subviscida</name>
    <dbReference type="NCBI Taxonomy" id="2480587"/>
    <lineage>
        <taxon>Eukaryota</taxon>
        <taxon>Fungi</taxon>
        <taxon>Dikarya</taxon>
        <taxon>Basidiomycota</taxon>
        <taxon>Agaricomycotina</taxon>
        <taxon>Agaricomycetes</taxon>
        <taxon>Agaricomycetidae</taxon>
        <taxon>Agaricales</taxon>
        <taxon>Agaricineae</taxon>
        <taxon>Strophariaceae</taxon>
        <taxon>Psilocybe</taxon>
    </lineage>
</organism>
<feature type="transmembrane region" description="Helical" evidence="8">
    <location>
        <begin position="444"/>
        <end position="467"/>
    </location>
</feature>
<dbReference type="InterPro" id="IPR004840">
    <property type="entry name" value="Amino_acid_permease_CS"/>
</dbReference>
<feature type="transmembrane region" description="Helical" evidence="8">
    <location>
        <begin position="249"/>
        <end position="276"/>
    </location>
</feature>
<feature type="region of interest" description="Disordered" evidence="7">
    <location>
        <begin position="1"/>
        <end position="40"/>
    </location>
</feature>
<feature type="transmembrane region" description="Helical" evidence="8">
    <location>
        <begin position="182"/>
        <end position="202"/>
    </location>
</feature>
<comment type="subcellular location">
    <subcellularLocation>
        <location evidence="1">Membrane</location>
        <topology evidence="1">Multi-pass membrane protein</topology>
    </subcellularLocation>
</comment>
<dbReference type="FunFam" id="1.20.1740.10:FF:000001">
    <property type="entry name" value="Amino acid permease"/>
    <property type="match status" value="1"/>
</dbReference>
<dbReference type="PANTHER" id="PTHR43341:SF3">
    <property type="entry name" value="AMINO-ACID PERMEASE PB1C11.02-RELATED"/>
    <property type="match status" value="1"/>
</dbReference>
<dbReference type="PANTHER" id="PTHR43341">
    <property type="entry name" value="AMINO ACID PERMEASE"/>
    <property type="match status" value="1"/>
</dbReference>
<protein>
    <recommendedName>
        <fullName evidence="9">Amino acid permease/ SLC12A domain-containing protein</fullName>
    </recommendedName>
</protein>
<feature type="transmembrane region" description="Helical" evidence="8">
    <location>
        <begin position="103"/>
        <end position="120"/>
    </location>
</feature>
<dbReference type="EMBL" id="JAACJJ010000028">
    <property type="protein sequence ID" value="KAF5321054.1"/>
    <property type="molecule type" value="Genomic_DNA"/>
</dbReference>
<dbReference type="InterPro" id="IPR050524">
    <property type="entry name" value="APC_YAT"/>
</dbReference>
<dbReference type="InterPro" id="IPR004841">
    <property type="entry name" value="AA-permease/SLC12A_dom"/>
</dbReference>
<evidence type="ECO:0000313" key="10">
    <source>
        <dbReference type="EMBL" id="KAF5321054.1"/>
    </source>
</evidence>
<keyword evidence="3 8" id="KW-0812">Transmembrane</keyword>
<feature type="transmembrane region" description="Helical" evidence="8">
    <location>
        <begin position="296"/>
        <end position="314"/>
    </location>
</feature>
<feature type="transmembrane region" description="Helical" evidence="8">
    <location>
        <begin position="488"/>
        <end position="511"/>
    </location>
</feature>
<dbReference type="PIRSF" id="PIRSF006060">
    <property type="entry name" value="AA_transporter"/>
    <property type="match status" value="1"/>
</dbReference>
<keyword evidence="5 8" id="KW-1133">Transmembrane helix</keyword>
<dbReference type="Proteomes" id="UP000567179">
    <property type="component" value="Unassembled WGS sequence"/>
</dbReference>
<evidence type="ECO:0000256" key="2">
    <source>
        <dbReference type="ARBA" id="ARBA00022448"/>
    </source>
</evidence>
<evidence type="ECO:0000256" key="3">
    <source>
        <dbReference type="ARBA" id="ARBA00022692"/>
    </source>
</evidence>